<protein>
    <submittedName>
        <fullName evidence="4">Sulfotransferase domain-containing protein</fullName>
    </submittedName>
</protein>
<reference evidence="4 5" key="1">
    <citation type="submission" date="2021-03" db="EMBL/GenBank/DDBJ databases">
        <authorList>
            <person name="Grouzdev D.S."/>
        </authorList>
    </citation>
    <scope>NUCLEOTIDE SEQUENCE [LARGE SCALE GENOMIC DNA]</scope>
    <source>
        <strain evidence="4 5">M50-1</strain>
    </source>
</reference>
<organism evidence="4 5">
    <name type="scientific">Candidatus Chloroploca mongolica</name>
    <dbReference type="NCBI Taxonomy" id="2528176"/>
    <lineage>
        <taxon>Bacteria</taxon>
        <taxon>Bacillati</taxon>
        <taxon>Chloroflexota</taxon>
        <taxon>Chloroflexia</taxon>
        <taxon>Chloroflexales</taxon>
        <taxon>Chloroflexineae</taxon>
        <taxon>Oscillochloridaceae</taxon>
        <taxon>Candidatus Chloroploca</taxon>
    </lineage>
</organism>
<dbReference type="Proteomes" id="UP001193081">
    <property type="component" value="Unassembled WGS sequence"/>
</dbReference>
<evidence type="ECO:0000313" key="5">
    <source>
        <dbReference type="Proteomes" id="UP001193081"/>
    </source>
</evidence>
<dbReference type="PANTHER" id="PTHR11783">
    <property type="entry name" value="SULFOTRANSFERASE SULT"/>
    <property type="match status" value="1"/>
</dbReference>
<evidence type="ECO:0000256" key="2">
    <source>
        <dbReference type="ARBA" id="ARBA00022679"/>
    </source>
</evidence>
<evidence type="ECO:0000259" key="3">
    <source>
        <dbReference type="Pfam" id="PF00685"/>
    </source>
</evidence>
<proteinExistence type="inferred from homology"/>
<gene>
    <name evidence="4" type="ORF">EYB53_000795</name>
</gene>
<accession>A0ABS4D482</accession>
<keyword evidence="5" id="KW-1185">Reference proteome</keyword>
<keyword evidence="2" id="KW-0808">Transferase</keyword>
<comment type="caution">
    <text evidence="4">The sequence shown here is derived from an EMBL/GenBank/DDBJ whole genome shotgun (WGS) entry which is preliminary data.</text>
</comment>
<comment type="similarity">
    <text evidence="1">Belongs to the sulfotransferase 1 family.</text>
</comment>
<sequence length="267" mass="30784">MIIVANGAPKSGSTWLFHIARELTNFGPPPAEYASPKWISHPIYGLSPAHLARFLADAGNRSANVLLKNHFGQKHQRDLLFSHPQVRVLNIKREIRDVVVSAYYHRVLTTGHADNEVFADFPTYYWQKGRKIAQRVLDYQIIWDVRSARYTCVTYTGLRTDFTGEVQRIGDFLDVSVTAARIEQIRQLTSPAALTERYGYSDLNRFRQGEEGEWRSHFNADIEADIALLITRSHHMLHRMALTGPAGIQHLCRLWLRMRDHNKIRPR</sequence>
<dbReference type="Pfam" id="PF00685">
    <property type="entry name" value="Sulfotransfer_1"/>
    <property type="match status" value="1"/>
</dbReference>
<dbReference type="InterPro" id="IPR000863">
    <property type="entry name" value="Sulfotransferase_dom"/>
</dbReference>
<dbReference type="SUPFAM" id="SSF52540">
    <property type="entry name" value="P-loop containing nucleoside triphosphate hydrolases"/>
    <property type="match status" value="1"/>
</dbReference>
<dbReference type="EMBL" id="SIJK02000001">
    <property type="protein sequence ID" value="MBP1464233.1"/>
    <property type="molecule type" value="Genomic_DNA"/>
</dbReference>
<dbReference type="RefSeq" id="WP_135475714.1">
    <property type="nucleotide sequence ID" value="NZ_SIJK02000001.1"/>
</dbReference>
<evidence type="ECO:0000313" key="4">
    <source>
        <dbReference type="EMBL" id="MBP1464233.1"/>
    </source>
</evidence>
<evidence type="ECO:0000256" key="1">
    <source>
        <dbReference type="ARBA" id="ARBA00005771"/>
    </source>
</evidence>
<dbReference type="Gene3D" id="3.40.50.300">
    <property type="entry name" value="P-loop containing nucleotide triphosphate hydrolases"/>
    <property type="match status" value="1"/>
</dbReference>
<dbReference type="InterPro" id="IPR027417">
    <property type="entry name" value="P-loop_NTPase"/>
</dbReference>
<feature type="domain" description="Sulfotransferase" evidence="3">
    <location>
        <begin position="7"/>
        <end position="225"/>
    </location>
</feature>
<name>A0ABS4D482_9CHLR</name>